<keyword evidence="1" id="KW-1133">Transmembrane helix</keyword>
<comment type="caution">
    <text evidence="4">The sequence shown here is derived from an EMBL/GenBank/DDBJ whole genome shotgun (WGS) entry which is preliminary data.</text>
</comment>
<protein>
    <submittedName>
        <fullName evidence="4">Uncharacterized protein</fullName>
    </submittedName>
</protein>
<dbReference type="OrthoDB" id="10020318at2759"/>
<name>A0A816DU41_9BILA</name>
<evidence type="ECO:0000313" key="5">
    <source>
        <dbReference type="Proteomes" id="UP000663832"/>
    </source>
</evidence>
<evidence type="ECO:0000313" key="4">
    <source>
        <dbReference type="EMBL" id="CAF1637365.1"/>
    </source>
</evidence>
<feature type="signal peptide" evidence="2">
    <location>
        <begin position="1"/>
        <end position="27"/>
    </location>
</feature>
<organism evidence="4 5">
    <name type="scientific">Adineta steineri</name>
    <dbReference type="NCBI Taxonomy" id="433720"/>
    <lineage>
        <taxon>Eukaryota</taxon>
        <taxon>Metazoa</taxon>
        <taxon>Spiralia</taxon>
        <taxon>Gnathifera</taxon>
        <taxon>Rotifera</taxon>
        <taxon>Eurotatoria</taxon>
        <taxon>Bdelloidea</taxon>
        <taxon>Adinetida</taxon>
        <taxon>Adinetidae</taxon>
        <taxon>Adineta</taxon>
    </lineage>
</organism>
<reference evidence="4" key="1">
    <citation type="submission" date="2021-02" db="EMBL/GenBank/DDBJ databases">
        <authorList>
            <person name="Nowell W R."/>
        </authorList>
    </citation>
    <scope>NUCLEOTIDE SEQUENCE</scope>
</reference>
<feature type="chain" id="PRO_5036229849" evidence="2">
    <location>
        <begin position="28"/>
        <end position="185"/>
    </location>
</feature>
<accession>A0A816DU41</accession>
<evidence type="ECO:0000256" key="1">
    <source>
        <dbReference type="SAM" id="Phobius"/>
    </source>
</evidence>
<dbReference type="EMBL" id="CAJNOI010002447">
    <property type="protein sequence ID" value="CAF1476278.1"/>
    <property type="molecule type" value="Genomic_DNA"/>
</dbReference>
<feature type="transmembrane region" description="Helical" evidence="1">
    <location>
        <begin position="160"/>
        <end position="179"/>
    </location>
</feature>
<keyword evidence="5" id="KW-1185">Reference proteome</keyword>
<keyword evidence="1" id="KW-0472">Membrane</keyword>
<proteinExistence type="predicted"/>
<dbReference type="AlphaFoldDB" id="A0A816DU41"/>
<dbReference type="Proteomes" id="UP000663832">
    <property type="component" value="Unassembled WGS sequence"/>
</dbReference>
<evidence type="ECO:0000256" key="2">
    <source>
        <dbReference type="SAM" id="SignalP"/>
    </source>
</evidence>
<evidence type="ECO:0000313" key="3">
    <source>
        <dbReference type="EMBL" id="CAF1476278.1"/>
    </source>
</evidence>
<keyword evidence="1" id="KW-0812">Transmembrane</keyword>
<keyword evidence="2" id="KW-0732">Signal</keyword>
<dbReference type="Proteomes" id="UP000663877">
    <property type="component" value="Unassembled WGS sequence"/>
</dbReference>
<dbReference type="EMBL" id="CAJNOM010002767">
    <property type="protein sequence ID" value="CAF1637365.1"/>
    <property type="molecule type" value="Genomic_DNA"/>
</dbReference>
<sequence>MQIHLKFIMTNSILVCLLFTLIGLTASIDNDSVIKLNVYPNYGFVAENIEIRCQISAPSDYDHIYLLVKTDNVRPSGILLMVDNTVNQCRINKAQFITVHICNSTLILIHINHVVLNDTLHTIQYECNQGEESALSSYQLLKEQPAQYYDMKSTNSSSSLTHTLLLLLLLSVLLITRLTTTYEFR</sequence>
<gene>
    <name evidence="3" type="ORF">BJG266_LOCUS41813</name>
    <name evidence="4" type="ORF">QVE165_LOCUS58689</name>
</gene>